<feature type="compositionally biased region" description="Polar residues" evidence="1">
    <location>
        <begin position="19"/>
        <end position="49"/>
    </location>
</feature>
<evidence type="ECO:0000256" key="1">
    <source>
        <dbReference type="SAM" id="MobiDB-lite"/>
    </source>
</evidence>
<feature type="region of interest" description="Disordered" evidence="1">
    <location>
        <begin position="447"/>
        <end position="918"/>
    </location>
</feature>
<feature type="region of interest" description="Disordered" evidence="1">
    <location>
        <begin position="1030"/>
        <end position="1054"/>
    </location>
</feature>
<feature type="non-terminal residue" evidence="2">
    <location>
        <position position="1397"/>
    </location>
</feature>
<feature type="region of interest" description="Disordered" evidence="1">
    <location>
        <begin position="1"/>
        <end position="153"/>
    </location>
</feature>
<feature type="compositionally biased region" description="Acidic residues" evidence="1">
    <location>
        <begin position="83"/>
        <end position="93"/>
    </location>
</feature>
<gene>
    <name evidence="2" type="ORF">LPJ61_004686</name>
</gene>
<feature type="non-terminal residue" evidence="2">
    <location>
        <position position="1"/>
    </location>
</feature>
<dbReference type="EMBL" id="JANBOI010001172">
    <property type="protein sequence ID" value="KAJ1727231.1"/>
    <property type="molecule type" value="Genomic_DNA"/>
</dbReference>
<feature type="region of interest" description="Disordered" evidence="1">
    <location>
        <begin position="294"/>
        <end position="422"/>
    </location>
</feature>
<feature type="compositionally biased region" description="Low complexity" evidence="1">
    <location>
        <begin position="1"/>
        <end position="18"/>
    </location>
</feature>
<feature type="compositionally biased region" description="Low complexity" evidence="1">
    <location>
        <begin position="870"/>
        <end position="879"/>
    </location>
</feature>
<name>A0A9W7Y9S0_9FUNG</name>
<feature type="region of interest" description="Disordered" evidence="1">
    <location>
        <begin position="1352"/>
        <end position="1397"/>
    </location>
</feature>
<feature type="compositionally biased region" description="Low complexity" evidence="1">
    <location>
        <begin position="706"/>
        <end position="725"/>
    </location>
</feature>
<evidence type="ECO:0000313" key="3">
    <source>
        <dbReference type="Proteomes" id="UP001143981"/>
    </source>
</evidence>
<feature type="region of interest" description="Disordered" evidence="1">
    <location>
        <begin position="1138"/>
        <end position="1159"/>
    </location>
</feature>
<feature type="region of interest" description="Disordered" evidence="1">
    <location>
        <begin position="1243"/>
        <end position="1317"/>
    </location>
</feature>
<reference evidence="2" key="1">
    <citation type="submission" date="2022-07" db="EMBL/GenBank/DDBJ databases">
        <title>Phylogenomic reconstructions and comparative analyses of Kickxellomycotina fungi.</title>
        <authorList>
            <person name="Reynolds N.K."/>
            <person name="Stajich J.E."/>
            <person name="Barry K."/>
            <person name="Grigoriev I.V."/>
            <person name="Crous P."/>
            <person name="Smith M.E."/>
        </authorList>
    </citation>
    <scope>NUCLEOTIDE SEQUENCE</scope>
    <source>
        <strain evidence="2">BCRC 34381</strain>
    </source>
</reference>
<feature type="compositionally biased region" description="Low complexity" evidence="1">
    <location>
        <begin position="588"/>
        <end position="618"/>
    </location>
</feature>
<feature type="compositionally biased region" description="Polar residues" evidence="1">
    <location>
        <begin position="748"/>
        <end position="760"/>
    </location>
</feature>
<evidence type="ECO:0000313" key="2">
    <source>
        <dbReference type="EMBL" id="KAJ1727231.1"/>
    </source>
</evidence>
<feature type="compositionally biased region" description="Basic and acidic residues" evidence="1">
    <location>
        <begin position="637"/>
        <end position="646"/>
    </location>
</feature>
<feature type="compositionally biased region" description="Acidic residues" evidence="1">
    <location>
        <begin position="1307"/>
        <end position="1317"/>
    </location>
</feature>
<dbReference type="Proteomes" id="UP001143981">
    <property type="component" value="Unassembled WGS sequence"/>
</dbReference>
<feature type="region of interest" description="Disordered" evidence="1">
    <location>
        <begin position="1180"/>
        <end position="1199"/>
    </location>
</feature>
<feature type="compositionally biased region" description="Basic and acidic residues" evidence="1">
    <location>
        <begin position="661"/>
        <end position="680"/>
    </location>
</feature>
<feature type="compositionally biased region" description="Low complexity" evidence="1">
    <location>
        <begin position="785"/>
        <end position="794"/>
    </location>
</feature>
<proteinExistence type="predicted"/>
<dbReference type="OrthoDB" id="2123378at2759"/>
<feature type="region of interest" description="Disordered" evidence="1">
    <location>
        <begin position="174"/>
        <end position="207"/>
    </location>
</feature>
<sequence length="1397" mass="144483">SPTSPTSHTSHISPTSTSFDGSTGSPAQTVISSPTNETGFGTIAKSTVRASEAVPEEPSTSEPRPDLLGYQLRVDSDAAGSSDESDAADDASEGFDGRSPSPVPAPRPTAASLFEVPDADPEPMAAPPFALSDADPEPMTQVNSGNTEDAYEEPLALDHLSKIGRIGRRQGRAAVEMLRDEPESGMDPDADFGGSSDASGLSDKDFAAPAPFEFEALPSDAPMTREKCDQYLQTLISRNTMRSGSPSKRSAHTAMLQALRAASPAPAPTGGDAFELGEYDGASDFVPSMRGASIRHASKRSEGSIDFLTSRSPSSLGMRERGWGPESAVRPPSSLLTREALSASGRTRSKTVTAPPTPPKAAPQTRKVSPSLVTLKTRNLVSNSPAKLPSPISRESPFGLSPSRAHLSDSRSRAMTAPADAQPPPVLALQTVAASARIGRVAALSQTFERQQAVPSADASTPRVLATARSEVVDAGSKKPVPQRPVARSNSVSSSHSAGGHGQLTVASGTHEGGESSRPPPHSSSEGNSAPPPPADDDAGNRGGGDDAGGSGAGGSGNAGGAGDSSGGGGGGDRPGRDPRAVLLEPIGSESNGSTSSHTSSADTGRGLAASAASGTALIDSHGSGDMVGSSIFASTDSRDSSDREALNTAEPSRLHAPVAARKEPGGDVERRQRFKELASRRKSGTLERISNSGVVKNRKALFATSDSSMRSVSPSSSRSSVSSTRPRRARAPPTDSHASGVSDEAGPSTNSRTPVSVESRTPHAPRRASPAFLALQGEEHGSRDSAASDVAAPSSPPPGDGKDLERPFQAGNSAPHPVEQLGSADEVPPLNRGGSTNDGIDTDAALERLLAQAREAAAHVSVEPPPAGPSARAPSSRGGSDRSKSSAGSSDDSFHLLSSLDTNSTPSSTPMDSTRDNTNVGLLAQYNMDSGRVNRRVERMSRDVGYNYLAAGGGLPAGDSSNDVELGFTTLGDDQHAASGAVDSQGRGDDALPVAEDQLGEEFQTMMPLRPRTNPKAVFGLSTVVEEDEGSKNSSMALSDLPRTPAASVHTKPSEQFLQAASAAEAASSSAFSTLGLAAASEPLRGLRSALGPHLTVAPIYRGLGSVTFPEAMDTSPVSPAGGGVAQETLDLASTGVEPAGSYAEPDDDSHSGSPSLGSHSFDPSLVFGYTSEDSSTMASRSSLERSDMLHLGGPGSSASRVIYLQPLGSTEFEGSTDGHTADGEGQPQPLKQQKFQHFFQQMQSPVASSSRPAVRWQQSSSPLSSSSSAVYSGKGKQPARAMPEMQEIQAPDSLPHMPATTIDQLEADASTDEEPIPAILFLPSQDFEGYRPIGYQIRDYHDELRQEKREMKGTSKWGVVAPQTKSKVAMSSASSSHSSIADPLPRRLTRQAPSH</sequence>
<keyword evidence="3" id="KW-1185">Reference proteome</keyword>
<accession>A0A9W7Y9S0</accession>
<feature type="compositionally biased region" description="Low complexity" evidence="1">
    <location>
        <begin position="886"/>
        <end position="902"/>
    </location>
</feature>
<feature type="compositionally biased region" description="Polar residues" evidence="1">
    <location>
        <begin position="366"/>
        <end position="385"/>
    </location>
</feature>
<feature type="compositionally biased region" description="Low complexity" evidence="1">
    <location>
        <begin position="1261"/>
        <end position="1270"/>
    </location>
</feature>
<protein>
    <submittedName>
        <fullName evidence="2">Uncharacterized protein</fullName>
    </submittedName>
</protein>
<comment type="caution">
    <text evidence="2">The sequence shown here is derived from an EMBL/GenBank/DDBJ whole genome shotgun (WGS) entry which is preliminary data.</text>
</comment>
<feature type="compositionally biased region" description="Polar residues" evidence="1">
    <location>
        <begin position="903"/>
        <end position="918"/>
    </location>
</feature>
<feature type="compositionally biased region" description="Low complexity" evidence="1">
    <location>
        <begin position="1368"/>
        <end position="1383"/>
    </location>
</feature>
<organism evidence="2 3">
    <name type="scientific">Coemansia biformis</name>
    <dbReference type="NCBI Taxonomy" id="1286918"/>
    <lineage>
        <taxon>Eukaryota</taxon>
        <taxon>Fungi</taxon>
        <taxon>Fungi incertae sedis</taxon>
        <taxon>Zoopagomycota</taxon>
        <taxon>Kickxellomycotina</taxon>
        <taxon>Kickxellomycetes</taxon>
        <taxon>Kickxellales</taxon>
        <taxon>Kickxellaceae</taxon>
        <taxon>Coemansia</taxon>
    </lineage>
</organism>
<feature type="compositionally biased region" description="Gly residues" evidence="1">
    <location>
        <begin position="541"/>
        <end position="573"/>
    </location>
</feature>